<dbReference type="EMBL" id="DF967975">
    <property type="protein sequence ID" value="GAP19565.1"/>
    <property type="molecule type" value="Genomic_DNA"/>
</dbReference>
<gene>
    <name evidence="3" type="ORF">LSAC_03475</name>
</gene>
<feature type="domain" description="Glycosyl transferase family 1" evidence="1">
    <location>
        <begin position="180"/>
        <end position="342"/>
    </location>
</feature>
<dbReference type="AlphaFoldDB" id="A0A0M8JSA5"/>
<organism evidence="3">
    <name type="scientific">Levilinea saccharolytica</name>
    <dbReference type="NCBI Taxonomy" id="229921"/>
    <lineage>
        <taxon>Bacteria</taxon>
        <taxon>Bacillati</taxon>
        <taxon>Chloroflexota</taxon>
        <taxon>Anaerolineae</taxon>
        <taxon>Anaerolineales</taxon>
        <taxon>Anaerolineaceae</taxon>
        <taxon>Levilinea</taxon>
    </lineage>
</organism>
<dbReference type="SUPFAM" id="SSF53756">
    <property type="entry name" value="UDP-Glycosyltransferase/glycogen phosphorylase"/>
    <property type="match status" value="1"/>
</dbReference>
<dbReference type="CDD" id="cd03811">
    <property type="entry name" value="GT4_GT28_WabH-like"/>
    <property type="match status" value="1"/>
</dbReference>
<dbReference type="InterPro" id="IPR001296">
    <property type="entry name" value="Glyco_trans_1"/>
</dbReference>
<accession>A0A0M8JSA5</accession>
<reference evidence="3" key="1">
    <citation type="journal article" date="2015" name="Genome Announc.">
        <title>Draft Genome Sequences of Anaerolinea thermolimosa IMO-1, Bellilinea caldifistulae GOMI-1, Leptolinea tardivitalis YMTK-2, Levilinea saccharolytica KIBI-1, Longilinea arvoryzae KOME-1, Previously Described as Members of the Class Anaerolineae (Chloroflexi).</title>
        <authorList>
            <person name="Matsuura N."/>
            <person name="Tourlousse M.D."/>
            <person name="Ohashi A."/>
            <person name="Hugenholtz P."/>
            <person name="Sekiguchi Y."/>
        </authorList>
    </citation>
    <scope>NUCLEOTIDE SEQUENCE</scope>
    <source>
        <strain evidence="3">KIBI-1</strain>
    </source>
</reference>
<dbReference type="PANTHER" id="PTHR12526">
    <property type="entry name" value="GLYCOSYLTRANSFERASE"/>
    <property type="match status" value="1"/>
</dbReference>
<dbReference type="Pfam" id="PF00534">
    <property type="entry name" value="Glycos_transf_1"/>
    <property type="match status" value="1"/>
</dbReference>
<dbReference type="Pfam" id="PF13439">
    <property type="entry name" value="Glyco_transf_4"/>
    <property type="match status" value="1"/>
</dbReference>
<keyword evidence="3" id="KW-0808">Transferase</keyword>
<sequence>METGGAQRVLLDQAAWFHARGIPVTAVFLYDKEGLHADWQARADFPIVNLQARQRGEGGLRSAFRLAGGLLRLFRLLRSQPFSAVETFTHHANLIGIPLAWLAGVPVRVASHHGHILGFPRGLERLHAALMNSRLTTRLVAVSRRVLGEAVREGVRAEKVTVIPNGVNLPAADPAAVQRVRAEWGLGAEDALVLAVGRMTAQKAHTFLLQAAVPVLARFPRTVFAIVGDGPLRAELEAEARALGIAAQVRMPGIRGDVPQCMAAADVFALPSRWEGLPMVLLEALGMGAAVAATRVEGVDEVITDGENGLLITPEDAAGLAEALLRLLEDAELRGKLSRAGQACVRAQYTVDTMCTQYARWLIPAFQEGNDDLDAA</sequence>
<dbReference type="Gene3D" id="3.40.50.2000">
    <property type="entry name" value="Glycogen Phosphorylase B"/>
    <property type="match status" value="2"/>
</dbReference>
<protein>
    <submittedName>
        <fullName evidence="3">Glycosyltransferase</fullName>
    </submittedName>
</protein>
<evidence type="ECO:0000259" key="1">
    <source>
        <dbReference type="Pfam" id="PF00534"/>
    </source>
</evidence>
<name>A0A0M8JSA5_9CHLR</name>
<feature type="domain" description="Glycosyltransferase subfamily 4-like N-terminal" evidence="2">
    <location>
        <begin position="4"/>
        <end position="169"/>
    </location>
</feature>
<evidence type="ECO:0000259" key="2">
    <source>
        <dbReference type="Pfam" id="PF13439"/>
    </source>
</evidence>
<dbReference type="InterPro" id="IPR028098">
    <property type="entry name" value="Glyco_trans_4-like_N"/>
</dbReference>
<evidence type="ECO:0000313" key="3">
    <source>
        <dbReference type="EMBL" id="GAP19565.1"/>
    </source>
</evidence>
<proteinExistence type="predicted"/>
<dbReference type="GO" id="GO:0016740">
    <property type="term" value="F:transferase activity"/>
    <property type="evidence" value="ECO:0007669"/>
    <property type="project" value="UniProtKB-KW"/>
</dbReference>